<name>A0AAV2YBI2_9STRA</name>
<evidence type="ECO:0000313" key="1">
    <source>
        <dbReference type="EMBL" id="DAZ92477.1"/>
    </source>
</evidence>
<dbReference type="EMBL" id="DAKRPA010000435">
    <property type="protein sequence ID" value="DAZ92477.1"/>
    <property type="molecule type" value="Genomic_DNA"/>
</dbReference>
<evidence type="ECO:0000313" key="2">
    <source>
        <dbReference type="Proteomes" id="UP001146120"/>
    </source>
</evidence>
<keyword evidence="2" id="KW-1185">Reference proteome</keyword>
<reference evidence="1" key="2">
    <citation type="journal article" date="2023" name="Microbiol Resour">
        <title>Decontamination and Annotation of the Draft Genome Sequence of the Oomycete Lagenidium giganteum ARSEF 373.</title>
        <authorList>
            <person name="Morgan W.R."/>
            <person name="Tartar A."/>
        </authorList>
    </citation>
    <scope>NUCLEOTIDE SEQUENCE</scope>
    <source>
        <strain evidence="1">ARSEF 373</strain>
    </source>
</reference>
<comment type="caution">
    <text evidence="1">The sequence shown here is derived from an EMBL/GenBank/DDBJ whole genome shotgun (WGS) entry which is preliminary data.</text>
</comment>
<dbReference type="AlphaFoldDB" id="A0AAV2YBI2"/>
<sequence length="561" mass="62516">MVRAWLYGLRVRVRGPGKYVTGTRVANPMEGRTGTIQSFNTVTRVYTLVFHDGHRDEVPEAEVEQFVIQPNAEEEERAAHAAAYISREVLQLINQTIVKTSRSYEGEELVLQGHIVSWDDDKERYRVVYTNGMYEDMTLDAVKANVAGTDGAQPSKRSADELERDATLETFAKKVKWSPPEGNDAAPVPLFQQKFPARKTAYVIVRKVLSAVLTQNAVKKMRTDKQVTILNNDDVSPKLALSNFIEAGGLICLQKVLVMWMKNPVTHPGALLVLKILAVLPGLSADAIVASGIGKTLRGIARVSLTTTHVSRVLGDMSEWIIRRWKSEVLPKSLSASAKKIIESKSIDTKSASAEVNVANMPTKPGPNQAMTNRLRELLRVSEPIETEAEPEIRLPQFNSLGSEDAKNRQGRKIVILETLIERAEAANATPTETEQNEDVPITESVIVSHGNEEVHPIWRKEGGELSVGRLRFGRPSLLLYQKHVAVSKLRDTVRSKFAKDPMFQSAEMQRVTEEDSFELNAKEMEREVIPKLPMPNKLTRPAKSILRKVSAIQASSCEWS</sequence>
<proteinExistence type="predicted"/>
<evidence type="ECO:0008006" key="3">
    <source>
        <dbReference type="Google" id="ProtNLM"/>
    </source>
</evidence>
<protein>
    <recommendedName>
        <fullName evidence="3">TFIIS N-terminal domain-containing protein</fullName>
    </recommendedName>
</protein>
<reference evidence="1" key="1">
    <citation type="submission" date="2022-11" db="EMBL/GenBank/DDBJ databases">
        <authorList>
            <person name="Morgan W.R."/>
            <person name="Tartar A."/>
        </authorList>
    </citation>
    <scope>NUCLEOTIDE SEQUENCE</scope>
    <source>
        <strain evidence="1">ARSEF 373</strain>
    </source>
</reference>
<gene>
    <name evidence="1" type="ORF">N0F65_012707</name>
</gene>
<organism evidence="1 2">
    <name type="scientific">Lagenidium giganteum</name>
    <dbReference type="NCBI Taxonomy" id="4803"/>
    <lineage>
        <taxon>Eukaryota</taxon>
        <taxon>Sar</taxon>
        <taxon>Stramenopiles</taxon>
        <taxon>Oomycota</taxon>
        <taxon>Peronosporomycetes</taxon>
        <taxon>Pythiales</taxon>
        <taxon>Pythiaceae</taxon>
    </lineage>
</organism>
<accession>A0AAV2YBI2</accession>
<dbReference type="Proteomes" id="UP001146120">
    <property type="component" value="Unassembled WGS sequence"/>
</dbReference>